<dbReference type="GO" id="GO:0005524">
    <property type="term" value="F:ATP binding"/>
    <property type="evidence" value="ECO:0007669"/>
    <property type="project" value="InterPro"/>
</dbReference>
<dbReference type="Pfam" id="PF08245">
    <property type="entry name" value="Mur_ligase_M"/>
    <property type="match status" value="1"/>
</dbReference>
<dbReference type="Pfam" id="PF02875">
    <property type="entry name" value="Mur_ligase_C"/>
    <property type="match status" value="1"/>
</dbReference>
<gene>
    <name evidence="3" type="primary">murE</name>
    <name evidence="3" type="ORF">BUCICURV3402_143</name>
</gene>
<dbReference type="EMBL" id="LR217710">
    <property type="protein sequence ID" value="VFP81437.1"/>
    <property type="molecule type" value="Genomic_DNA"/>
</dbReference>
<dbReference type="InterPro" id="IPR004101">
    <property type="entry name" value="Mur_ligase_C"/>
</dbReference>
<evidence type="ECO:0000313" key="3">
    <source>
        <dbReference type="EMBL" id="VFP81437.1"/>
    </source>
</evidence>
<dbReference type="Gene3D" id="3.40.1190.10">
    <property type="entry name" value="Mur-like, catalytic domain"/>
    <property type="match status" value="1"/>
</dbReference>
<dbReference type="OrthoDB" id="9800958at2"/>
<keyword evidence="3" id="KW-0436">Ligase</keyword>
<dbReference type="Gene3D" id="3.90.190.20">
    <property type="entry name" value="Mur ligase, C-terminal domain"/>
    <property type="match status" value="1"/>
</dbReference>
<dbReference type="InterPro" id="IPR013221">
    <property type="entry name" value="Mur_ligase_cen"/>
</dbReference>
<sequence>MIKKIDNIQELLNPWVNNIPHKKICNIKLYISKIKIGDLFIILQEKKKSKKKYIIKAIKHKANVILYETKKNKHGLCISTQFHTLIIYFKKLNQYIHKIYERFFNYPQKKLKLIGIIGTYGKTTVTNLIAQWEQLINKKIGIVKNLEKKIHKSKYNIYNKDLNNSIQKKLYYLVKKKINTSIIELSSNLLIKKQISHLQFESVICTTLNYNNLDGQKNMFQKEKIKFSFLNRKKIKTIILNGDENITHFWIKNLKNKKIISITTLKTDNIFNTKYWINATKIIYNTSHTTILFNSTWGSGNLKSSLLSDFNVNNILLALANLLLANYSLNILIKSSQFLNPINRKMEKIQKNNSPLFIINNIHSPQILYRILNSLKNYNYEKIWCILGYEEIRDISERKIIGNIVEQFSDFVIFINNHIQYKKKNLIIKDIIRGSYKKNKFFIFYNIEKAIQFIFSQTNKYDIILISEKEKKVKKIIKYINIILKKNF</sequence>
<dbReference type="SUPFAM" id="SSF53623">
    <property type="entry name" value="MurD-like peptide ligases, catalytic domain"/>
    <property type="match status" value="1"/>
</dbReference>
<accession>A0A451D6K7</accession>
<dbReference type="AlphaFoldDB" id="A0A451D6K7"/>
<evidence type="ECO:0000313" key="4">
    <source>
        <dbReference type="Proteomes" id="UP000294344"/>
    </source>
</evidence>
<dbReference type="EC" id="6.3.2.13" evidence="3"/>
<organism evidence="3 4">
    <name type="scientific">Buchnera aphidicola</name>
    <name type="common">Cinara curvipes</name>
    <dbReference type="NCBI Taxonomy" id="2518975"/>
    <lineage>
        <taxon>Bacteria</taxon>
        <taxon>Pseudomonadati</taxon>
        <taxon>Pseudomonadota</taxon>
        <taxon>Gammaproteobacteria</taxon>
        <taxon>Enterobacterales</taxon>
        <taxon>Erwiniaceae</taxon>
        <taxon>Buchnera</taxon>
    </lineage>
</organism>
<feature type="domain" description="Mur ligase central" evidence="2">
    <location>
        <begin position="118"/>
        <end position="320"/>
    </location>
</feature>
<dbReference type="GO" id="GO:0008765">
    <property type="term" value="F:UDP-N-acetylmuramoylalanyl-D-glutamate-2,6-diaminopimelate ligase activity"/>
    <property type="evidence" value="ECO:0007669"/>
    <property type="project" value="UniProtKB-EC"/>
</dbReference>
<proteinExistence type="predicted"/>
<evidence type="ECO:0000259" key="2">
    <source>
        <dbReference type="Pfam" id="PF08245"/>
    </source>
</evidence>
<dbReference type="Proteomes" id="UP000294344">
    <property type="component" value="Chromosome"/>
</dbReference>
<feature type="domain" description="Mur ligase C-terminal" evidence="1">
    <location>
        <begin position="346"/>
        <end position="466"/>
    </location>
</feature>
<dbReference type="InterPro" id="IPR036615">
    <property type="entry name" value="Mur_ligase_C_dom_sf"/>
</dbReference>
<name>A0A451D6K7_9GAMM</name>
<dbReference type="RefSeq" id="WP_154029200.1">
    <property type="nucleotide sequence ID" value="NZ_LR217710.1"/>
</dbReference>
<dbReference type="InterPro" id="IPR036565">
    <property type="entry name" value="Mur-like_cat_sf"/>
</dbReference>
<dbReference type="PANTHER" id="PTHR23135">
    <property type="entry name" value="MUR LIGASE FAMILY MEMBER"/>
    <property type="match status" value="1"/>
</dbReference>
<dbReference type="Gene3D" id="3.40.1390.10">
    <property type="entry name" value="MurE/MurF, N-terminal domain"/>
    <property type="match status" value="1"/>
</dbReference>
<reference evidence="3 4" key="1">
    <citation type="submission" date="2019-02" db="EMBL/GenBank/DDBJ databases">
        <authorList>
            <person name="Manzano-Marin A."/>
            <person name="Manzano-Marin A."/>
        </authorList>
    </citation>
    <scope>NUCLEOTIDE SEQUENCE [LARGE SCALE GENOMIC DNA]</scope>
    <source>
        <strain evidence="3 4">BuCicurvipes</strain>
    </source>
</reference>
<dbReference type="PANTHER" id="PTHR23135:SF4">
    <property type="entry name" value="UDP-N-ACETYLMURAMOYL-L-ALANYL-D-GLUTAMATE--2,6-DIAMINOPIMELATE LIGASE MURE HOMOLOG, CHLOROPLASTIC"/>
    <property type="match status" value="1"/>
</dbReference>
<protein>
    <submittedName>
        <fullName evidence="3">UDP-N-acetylmuramoyl-L-alanyl-D-glutamate--2, 6-diaminopimelate ligase</fullName>
        <ecNumber evidence="3">6.3.2.13</ecNumber>
    </submittedName>
</protein>
<evidence type="ECO:0000259" key="1">
    <source>
        <dbReference type="Pfam" id="PF02875"/>
    </source>
</evidence>
<dbReference type="SUPFAM" id="SSF53244">
    <property type="entry name" value="MurD-like peptide ligases, peptide-binding domain"/>
    <property type="match status" value="1"/>
</dbReference>